<dbReference type="InterPro" id="IPR029731">
    <property type="entry name" value="OSGIN1/2"/>
</dbReference>
<dbReference type="Gene3D" id="3.90.226.10">
    <property type="entry name" value="2-enoyl-CoA Hydratase, Chain A, domain 1"/>
    <property type="match status" value="1"/>
</dbReference>
<dbReference type="SUPFAM" id="SSF52096">
    <property type="entry name" value="ClpP/crotonase"/>
    <property type="match status" value="1"/>
</dbReference>
<dbReference type="PANTHER" id="PTHR15192">
    <property type="entry name" value="PROTEIN CBG05349"/>
    <property type="match status" value="1"/>
</dbReference>
<dbReference type="PANTHER" id="PTHR15192:SF8">
    <property type="entry name" value="FAD_NAD(P)-BINDING DOMAIN-CONTAINING PROTEIN"/>
    <property type="match status" value="1"/>
</dbReference>
<proteinExistence type="inferred from homology"/>
<reference evidence="3 4" key="1">
    <citation type="submission" date="2017-03" db="EMBL/GenBank/DDBJ databases">
        <title>Genomes of endolithic fungi from Antarctica.</title>
        <authorList>
            <person name="Coleine C."/>
            <person name="Masonjones S."/>
            <person name="Stajich J.E."/>
        </authorList>
    </citation>
    <scope>NUCLEOTIDE SEQUENCE [LARGE SCALE GENOMIC DNA]</scope>
    <source>
        <strain evidence="3 4">CCFEE 6314</strain>
    </source>
</reference>
<dbReference type="InterPro" id="IPR001753">
    <property type="entry name" value="Enoyl-CoA_hydra/iso"/>
</dbReference>
<evidence type="ECO:0008006" key="5">
    <source>
        <dbReference type="Google" id="ProtNLM"/>
    </source>
</evidence>
<evidence type="ECO:0000256" key="2">
    <source>
        <dbReference type="SAM" id="MobiDB-lite"/>
    </source>
</evidence>
<comment type="similarity">
    <text evidence="1">Belongs to the enoyl-CoA hydratase/isomerase family.</text>
</comment>
<dbReference type="PROSITE" id="PS00166">
    <property type="entry name" value="ENOYL_COA_HYDRATASE"/>
    <property type="match status" value="1"/>
</dbReference>
<name>A0A438N8U9_EXOME</name>
<dbReference type="Proteomes" id="UP000288859">
    <property type="component" value="Unassembled WGS sequence"/>
</dbReference>
<evidence type="ECO:0000313" key="4">
    <source>
        <dbReference type="Proteomes" id="UP000288859"/>
    </source>
</evidence>
<dbReference type="OrthoDB" id="412005at2759"/>
<comment type="caution">
    <text evidence="3">The sequence shown here is derived from an EMBL/GenBank/DDBJ whole genome shotgun (WGS) entry which is preliminary data.</text>
</comment>
<protein>
    <recommendedName>
        <fullName evidence="5">Enoyl-CoA hydratase</fullName>
    </recommendedName>
</protein>
<feature type="compositionally biased region" description="Basic and acidic residues" evidence="2">
    <location>
        <begin position="764"/>
        <end position="782"/>
    </location>
</feature>
<dbReference type="CDD" id="cd06558">
    <property type="entry name" value="crotonase-like"/>
    <property type="match status" value="1"/>
</dbReference>
<organism evidence="3 4">
    <name type="scientific">Exophiala mesophila</name>
    <name type="common">Black yeast-like fungus</name>
    <dbReference type="NCBI Taxonomy" id="212818"/>
    <lineage>
        <taxon>Eukaryota</taxon>
        <taxon>Fungi</taxon>
        <taxon>Dikarya</taxon>
        <taxon>Ascomycota</taxon>
        <taxon>Pezizomycotina</taxon>
        <taxon>Eurotiomycetes</taxon>
        <taxon>Chaetothyriomycetidae</taxon>
        <taxon>Chaetothyriales</taxon>
        <taxon>Herpotrichiellaceae</taxon>
        <taxon>Exophiala</taxon>
    </lineage>
</organism>
<dbReference type="VEuPathDB" id="FungiDB:PV10_01098"/>
<gene>
    <name evidence="3" type="ORF">B0A52_04617</name>
</gene>
<dbReference type="Pfam" id="PF00378">
    <property type="entry name" value="ECH_1"/>
    <property type="match status" value="1"/>
</dbReference>
<dbReference type="InterPro" id="IPR029045">
    <property type="entry name" value="ClpP/crotonase-like_dom_sf"/>
</dbReference>
<accession>A0A438N8U9</accession>
<evidence type="ECO:0000313" key="3">
    <source>
        <dbReference type="EMBL" id="RVX72019.1"/>
    </source>
</evidence>
<dbReference type="InterPro" id="IPR018376">
    <property type="entry name" value="Enoyl-CoA_hyd/isom_CS"/>
</dbReference>
<feature type="region of interest" description="Disordered" evidence="2">
    <location>
        <begin position="718"/>
        <end position="782"/>
    </location>
</feature>
<dbReference type="VEuPathDB" id="FungiDB:PV10_01099"/>
<dbReference type="GO" id="GO:0003824">
    <property type="term" value="F:catalytic activity"/>
    <property type="evidence" value="ECO:0007669"/>
    <property type="project" value="InterPro"/>
</dbReference>
<dbReference type="AlphaFoldDB" id="A0A438N8U9"/>
<evidence type="ECO:0000256" key="1">
    <source>
        <dbReference type="RuleBase" id="RU003707"/>
    </source>
</evidence>
<dbReference type="EMBL" id="NAJM01000014">
    <property type="protein sequence ID" value="RVX72019.1"/>
    <property type="molecule type" value="Genomic_DNA"/>
</dbReference>
<sequence>MSWPELPARAGYLALRNGRHRNALSLAVLRNLRDQLNAYNTSPADGQVRILPPFKPEILEELKDAERDRGSAAGDKYGWLVDSQKWKEHRHGLPNVVVLRSEGPVFSSGHDLKELRTLSHDEVKETFALCAEVMSLIRRSPAPVVGVIQGLATAAGAQLALTTDLPLTCASTQFRLPGASIGLPCTSPATAVSRRLGGAFTYRMLALAELHRADQLPGGAVELVSDDASLEKRVAEIVGQLASNSAGQPQALGKWAYWTQLGLNGRESGGDGYEDAVSWAGNVMALHAKADDAKEGISDHPHPDPLLHDKLNCWDHDLLSLDVDFLTDHFTASRFSYSTQALPINVLLDTLIRPYGETEDAPKTTCVKWKHDPQRAVPHLVFGKTSTAGGQWEDNPVDASWDIGTLSYAGMLSLPGYTFEQHYRCLYGRSMPVYLRPSRRSVADYFAAYPTKVGITESIQNAQVVSKNLVLASGIFSELIQPPPILRPLATLAGVEGREVTLPILVIGSGFSAADIIISSSEHRRIIHVFKWAPSTFPSPLRACHQQAYPEYAGIYRRMKIAALSHPSISGKRSKVRHTHSVFDSSRDWSATYEGLPNAHIVNVEQCAQGCGATVTFQIGSEQPFIRQVGGFAYVVGRRGTLEYLSPDLVAQVLLTPGSNTTDQAQGQLISAHCLREKANEDLEVAENVFIVGSLTGDSLIRFAYGGCTYAAGKIMSHRRQNRDSTNTNGQDATNGTTVSSSTMEKSSRPQTPSSQIPAMSGLDGHEASPARSGPLDRRKEL</sequence>
<feature type="compositionally biased region" description="Polar residues" evidence="2">
    <location>
        <begin position="724"/>
        <end position="758"/>
    </location>
</feature>